<feature type="domain" description="Serine aminopeptidase S33" evidence="14">
    <location>
        <begin position="372"/>
        <end position="564"/>
    </location>
</feature>
<dbReference type="InterPro" id="IPR022742">
    <property type="entry name" value="Hydrolase_4"/>
</dbReference>
<name>A0A9D5CMC2_9LILI</name>
<dbReference type="CDD" id="cd07987">
    <property type="entry name" value="LPLAT_MGAT-like"/>
    <property type="match status" value="1"/>
</dbReference>
<dbReference type="PANTHER" id="PTHR22753:SF14">
    <property type="entry name" value="MONOACYLGLYCEROL_DIACYLGLYCEROL O-ACYLTRANSFERASE"/>
    <property type="match status" value="1"/>
</dbReference>
<keyword evidence="7 12" id="KW-0812">Transmembrane</keyword>
<evidence type="ECO:0000256" key="2">
    <source>
        <dbReference type="ARBA" id="ARBA00005420"/>
    </source>
</evidence>
<dbReference type="GO" id="GO:0019432">
    <property type="term" value="P:triglyceride biosynthetic process"/>
    <property type="evidence" value="ECO:0007669"/>
    <property type="project" value="UniProtKB-ARBA"/>
</dbReference>
<organism evidence="15 16">
    <name type="scientific">Dioscorea zingiberensis</name>
    <dbReference type="NCBI Taxonomy" id="325984"/>
    <lineage>
        <taxon>Eukaryota</taxon>
        <taxon>Viridiplantae</taxon>
        <taxon>Streptophyta</taxon>
        <taxon>Embryophyta</taxon>
        <taxon>Tracheophyta</taxon>
        <taxon>Spermatophyta</taxon>
        <taxon>Magnoliopsida</taxon>
        <taxon>Liliopsida</taxon>
        <taxon>Dioscoreales</taxon>
        <taxon>Dioscoreaceae</taxon>
        <taxon>Dioscorea</taxon>
    </lineage>
</organism>
<dbReference type="Pfam" id="PF03982">
    <property type="entry name" value="DAGAT"/>
    <property type="match status" value="1"/>
</dbReference>
<evidence type="ECO:0000259" key="14">
    <source>
        <dbReference type="Pfam" id="PF12146"/>
    </source>
</evidence>
<evidence type="ECO:0000256" key="11">
    <source>
        <dbReference type="SAM" id="MobiDB-lite"/>
    </source>
</evidence>
<comment type="caution">
    <text evidence="15">The sequence shown here is derived from an EMBL/GenBank/DDBJ whole genome shotgun (WGS) entry which is preliminary data.</text>
</comment>
<protein>
    <recommendedName>
        <fullName evidence="17">Serine aminopeptidase S33 domain-containing protein</fullName>
    </recommendedName>
</protein>
<dbReference type="GO" id="GO:0004144">
    <property type="term" value="F:diacylglycerol O-acyltransferase activity"/>
    <property type="evidence" value="ECO:0007669"/>
    <property type="project" value="UniProtKB-ARBA"/>
</dbReference>
<proteinExistence type="inferred from homology"/>
<feature type="transmembrane region" description="Helical" evidence="12">
    <location>
        <begin position="147"/>
        <end position="168"/>
    </location>
</feature>
<evidence type="ECO:0000313" key="16">
    <source>
        <dbReference type="Proteomes" id="UP001085076"/>
    </source>
</evidence>
<dbReference type="SUPFAM" id="SSF53474">
    <property type="entry name" value="alpha/beta-Hydrolases"/>
    <property type="match status" value="1"/>
</dbReference>
<comment type="similarity">
    <text evidence="2">Belongs to the diacylglycerol acyltransferase family.</text>
</comment>
<dbReference type="InterPro" id="IPR007130">
    <property type="entry name" value="DAGAT"/>
</dbReference>
<dbReference type="EMBL" id="JAGGNH010000004">
    <property type="protein sequence ID" value="KAJ0976183.1"/>
    <property type="molecule type" value="Genomic_DNA"/>
</dbReference>
<evidence type="ECO:0000256" key="8">
    <source>
        <dbReference type="ARBA" id="ARBA00022989"/>
    </source>
</evidence>
<evidence type="ECO:0000256" key="7">
    <source>
        <dbReference type="ARBA" id="ARBA00022692"/>
    </source>
</evidence>
<dbReference type="Proteomes" id="UP001085076">
    <property type="component" value="Miscellaneous, Linkage group lg04"/>
</dbReference>
<keyword evidence="5" id="KW-1003">Cell membrane</keyword>
<feature type="region of interest" description="Disordered" evidence="11">
    <location>
        <begin position="919"/>
        <end position="941"/>
    </location>
</feature>
<evidence type="ECO:0000256" key="1">
    <source>
        <dbReference type="ARBA" id="ARBA00004651"/>
    </source>
</evidence>
<evidence type="ECO:0000256" key="12">
    <source>
        <dbReference type="SAM" id="Phobius"/>
    </source>
</evidence>
<dbReference type="Pfam" id="PF12146">
    <property type="entry name" value="Hydrolase_4"/>
    <property type="match status" value="1"/>
</dbReference>
<feature type="region of interest" description="Disordered" evidence="11">
    <location>
        <begin position="1"/>
        <end position="45"/>
    </location>
</feature>
<feature type="domain" description="Casparian strip membrane protein" evidence="13">
    <location>
        <begin position="54"/>
        <end position="183"/>
    </location>
</feature>
<evidence type="ECO:0000256" key="6">
    <source>
        <dbReference type="ARBA" id="ARBA00022679"/>
    </source>
</evidence>
<feature type="transmembrane region" description="Helical" evidence="12">
    <location>
        <begin position="98"/>
        <end position="127"/>
    </location>
</feature>
<reference evidence="15" key="1">
    <citation type="submission" date="2021-03" db="EMBL/GenBank/DDBJ databases">
        <authorList>
            <person name="Li Z."/>
            <person name="Yang C."/>
        </authorList>
    </citation>
    <scope>NUCLEOTIDE SEQUENCE</scope>
    <source>
        <strain evidence="15">Dzin_1.0</strain>
        <tissue evidence="15">Leaf</tissue>
    </source>
</reference>
<keyword evidence="8 12" id="KW-1133">Transmembrane helix</keyword>
<gene>
    <name evidence="15" type="ORF">J5N97_018148</name>
</gene>
<keyword evidence="10" id="KW-0012">Acyltransferase</keyword>
<dbReference type="Gene3D" id="3.40.50.1820">
    <property type="entry name" value="alpha/beta hydrolase"/>
    <property type="match status" value="1"/>
</dbReference>
<dbReference type="InterPro" id="IPR029058">
    <property type="entry name" value="AB_hydrolase_fold"/>
</dbReference>
<dbReference type="Pfam" id="PF04535">
    <property type="entry name" value="CASP_dom"/>
    <property type="match status" value="1"/>
</dbReference>
<evidence type="ECO:0000256" key="10">
    <source>
        <dbReference type="ARBA" id="ARBA00023315"/>
    </source>
</evidence>
<evidence type="ECO:0000256" key="5">
    <source>
        <dbReference type="ARBA" id="ARBA00022475"/>
    </source>
</evidence>
<dbReference type="InterPro" id="IPR006702">
    <property type="entry name" value="CASP_dom"/>
</dbReference>
<evidence type="ECO:0008006" key="17">
    <source>
        <dbReference type="Google" id="ProtNLM"/>
    </source>
</evidence>
<dbReference type="PANTHER" id="PTHR22753">
    <property type="entry name" value="TRANSMEMBRANE PROTEIN 68"/>
    <property type="match status" value="1"/>
</dbReference>
<keyword evidence="16" id="KW-1185">Reference proteome</keyword>
<dbReference type="InterPro" id="IPR006459">
    <property type="entry name" value="CASP/CASPL"/>
</dbReference>
<evidence type="ECO:0000256" key="4">
    <source>
        <dbReference type="ARBA" id="ARBA00011489"/>
    </source>
</evidence>
<evidence type="ECO:0000259" key="13">
    <source>
        <dbReference type="Pfam" id="PF04535"/>
    </source>
</evidence>
<evidence type="ECO:0000256" key="3">
    <source>
        <dbReference type="ARBA" id="ARBA00007651"/>
    </source>
</evidence>
<dbReference type="AlphaFoldDB" id="A0A9D5CMC2"/>
<evidence type="ECO:0000313" key="15">
    <source>
        <dbReference type="EMBL" id="KAJ0976183.1"/>
    </source>
</evidence>
<keyword evidence="6" id="KW-0808">Transferase</keyword>
<accession>A0A9D5CMC2</accession>
<keyword evidence="9 12" id="KW-0472">Membrane</keyword>
<feature type="compositionally biased region" description="Basic and acidic residues" evidence="11">
    <location>
        <begin position="1"/>
        <end position="11"/>
    </location>
</feature>
<sequence length="1052" mass="116693">MASTEPAKDAPEVPPPTGTPVVKAEPEAPPTLVKAEPEAPPVHPPPPPPFNLFKADLVLRLALFATTLVSLVLMVVSKQTRTLSSPFSPVIFTLDAKFVYSPALIYFVAAISTACLYSIISGIVSAYGVFRPSPANKLVFHLATLDAVMVGLVASATGAVAAVAYIGLKGNSHVGWLKVPSFCKILKFSWRRWIGETRTLVVMALCSSPLSFILPWSRTPKTRVRTKHGISAIDESSVRNASVRDVELASPRTRIEDSHIRKKASVDIDAGDLGVLYEDGFGTMSVKDYFDAAKQIIRPDGGPPRWFCPVECGKPIKNAPLLLFLPGADGTGMGLILHHKSLGKVFEVRCMHIPVDDRTPFEGLVSFVENTVRFEQAMSPNKPIYLLGDSLGGCLALTIAARNPTIDLTLILVNPATSFGKSQVQPLLPVLEGLPSNLHITVPYLLSFVMGEPVKMAMTSVPDDLAPPQLLDELSNSLTSLLPYLSDLADIIPKETLLWKLKLLKSAAAYVNSRLHAVEADVLILASGKDNLLPSGDEAERLCSLLKNCRGRYFKDNGHTLLLEDGINLLTVIKGTCMYRRSKKCNYVDDYLPPTLHEFNKAFEQDNRLFRVATSPVVLSTLEDGKIVRGLDGIPEEGPVLFVGYHMLMGLELAPLYEEFLRERRICIRGMAHPILFSGMRRPARTEFSRFDYMNVFGAIPVSPGNIYQLLSKKAFVLLYPGGAREALHRKGEEYKLFWPDQPEFVRMAARFEATIVPFGVVGEDDIAELFLDYDDLIGNSFTKKLVEDFNKDAIRLRRDIGGELSDQEMYIPGLLPKVPGRFYYLFGKPFKTHGMKELIRNKDMASAIYLQIKSEVERKMSYLRRKREEDPYRSIVPRIMYEKEADLRIDQQVKGSEETSMANGRFRFPPWGNGHNASETTEAHHTHGKPVALDCPPVHNNGGNRIEEFISEGKRMSSPGNILQRLKARQNEHNNNHGRCDPLTEASSMPALITEGGWERPSLAGWTLPANQPLRKEPVPASPPFYAKKTDYTNTTIDSREAAKKYGGKFI</sequence>
<evidence type="ECO:0000256" key="9">
    <source>
        <dbReference type="ARBA" id="ARBA00023136"/>
    </source>
</evidence>
<comment type="subunit">
    <text evidence="4">Homodimer and heterodimers.</text>
</comment>
<comment type="subcellular location">
    <subcellularLocation>
        <location evidence="1">Cell membrane</location>
        <topology evidence="1">Multi-pass membrane protein</topology>
    </subcellularLocation>
</comment>
<dbReference type="OrthoDB" id="44277at2759"/>
<dbReference type="GO" id="GO:0005886">
    <property type="term" value="C:plasma membrane"/>
    <property type="evidence" value="ECO:0007669"/>
    <property type="project" value="UniProtKB-SubCell"/>
</dbReference>
<reference evidence="15" key="2">
    <citation type="journal article" date="2022" name="Hortic Res">
        <title>The genome of Dioscorea zingiberensis sheds light on the biosynthesis, origin and evolution of the medicinally important diosgenin saponins.</title>
        <authorList>
            <person name="Li Y."/>
            <person name="Tan C."/>
            <person name="Li Z."/>
            <person name="Guo J."/>
            <person name="Li S."/>
            <person name="Chen X."/>
            <person name="Wang C."/>
            <person name="Dai X."/>
            <person name="Yang H."/>
            <person name="Song W."/>
            <person name="Hou L."/>
            <person name="Xu J."/>
            <person name="Tong Z."/>
            <person name="Xu A."/>
            <person name="Yuan X."/>
            <person name="Wang W."/>
            <person name="Yang Q."/>
            <person name="Chen L."/>
            <person name="Sun Z."/>
            <person name="Wang K."/>
            <person name="Pan B."/>
            <person name="Chen J."/>
            <person name="Bao Y."/>
            <person name="Liu F."/>
            <person name="Qi X."/>
            <person name="Gang D.R."/>
            <person name="Wen J."/>
            <person name="Li J."/>
        </authorList>
    </citation>
    <scope>NUCLEOTIDE SEQUENCE</scope>
    <source>
        <strain evidence="15">Dzin_1.0</strain>
    </source>
</reference>
<dbReference type="NCBIfam" id="TIGR01569">
    <property type="entry name" value="A_tha_TIGR01569"/>
    <property type="match status" value="1"/>
</dbReference>
<feature type="transmembrane region" description="Helical" evidence="12">
    <location>
        <begin position="57"/>
        <end position="77"/>
    </location>
</feature>
<comment type="similarity">
    <text evidence="3">Belongs to the Casparian strip membrane proteins (CASP) family.</text>
</comment>